<dbReference type="AlphaFoldDB" id="A0AAC8TGI3"/>
<protein>
    <submittedName>
        <fullName evidence="2">FAD-dependent oxidoreductase</fullName>
    </submittedName>
</protein>
<dbReference type="Pfam" id="PF01565">
    <property type="entry name" value="FAD_binding_4"/>
    <property type="match status" value="1"/>
</dbReference>
<dbReference type="EMBL" id="CP011509">
    <property type="protein sequence ID" value="AKJ05247.1"/>
    <property type="molecule type" value="Genomic_DNA"/>
</dbReference>
<dbReference type="InterPro" id="IPR036318">
    <property type="entry name" value="FAD-bd_PCMH-like_sf"/>
</dbReference>
<dbReference type="InterPro" id="IPR016166">
    <property type="entry name" value="FAD-bd_PCMH"/>
</dbReference>
<name>A0AAC8TGI3_9BACT</name>
<dbReference type="Gene3D" id="3.30.465.10">
    <property type="match status" value="1"/>
</dbReference>
<dbReference type="InterPro" id="IPR016169">
    <property type="entry name" value="FAD-bd_PCMH_sub2"/>
</dbReference>
<evidence type="ECO:0000313" key="3">
    <source>
        <dbReference type="Proteomes" id="UP000035579"/>
    </source>
</evidence>
<feature type="domain" description="FAD-binding PCMH-type" evidence="1">
    <location>
        <begin position="4"/>
        <end position="178"/>
    </location>
</feature>
<evidence type="ECO:0000259" key="1">
    <source>
        <dbReference type="PROSITE" id="PS51387"/>
    </source>
</evidence>
<reference evidence="2 3" key="1">
    <citation type="submission" date="2015-05" db="EMBL/GenBank/DDBJ databases">
        <title>Genome assembly of Archangium gephyra DSM 2261.</title>
        <authorList>
            <person name="Sharma G."/>
            <person name="Subramanian S."/>
        </authorList>
    </citation>
    <scope>NUCLEOTIDE SEQUENCE [LARGE SCALE GENOMIC DNA]</scope>
    <source>
        <strain evidence="2 3">DSM 2261</strain>
    </source>
</reference>
<dbReference type="KEGG" id="age:AA314_06873"/>
<dbReference type="PROSITE" id="PS51387">
    <property type="entry name" value="FAD_PCMH"/>
    <property type="match status" value="1"/>
</dbReference>
<accession>A0AAC8TGI3</accession>
<evidence type="ECO:0000313" key="2">
    <source>
        <dbReference type="EMBL" id="AKJ05247.1"/>
    </source>
</evidence>
<dbReference type="InterPro" id="IPR006094">
    <property type="entry name" value="Oxid_FAD_bind_N"/>
</dbReference>
<dbReference type="Proteomes" id="UP000035579">
    <property type="component" value="Chromosome"/>
</dbReference>
<organism evidence="2 3">
    <name type="scientific">Archangium gephyra</name>
    <dbReference type="NCBI Taxonomy" id="48"/>
    <lineage>
        <taxon>Bacteria</taxon>
        <taxon>Pseudomonadati</taxon>
        <taxon>Myxococcota</taxon>
        <taxon>Myxococcia</taxon>
        <taxon>Myxococcales</taxon>
        <taxon>Cystobacterineae</taxon>
        <taxon>Archangiaceae</taxon>
        <taxon>Archangium</taxon>
    </lineage>
</organism>
<dbReference type="SUPFAM" id="SSF56176">
    <property type="entry name" value="FAD-binding/transporter-associated domain-like"/>
    <property type="match status" value="1"/>
</dbReference>
<sequence length="469" mass="52028">MGGLYEATASVREPTTPEELAALFQDAVAQRRRLTLIGARRSFGEHFLPPGDAEGVSTARLSGTTRLLSTEADGGIWVRAPGSLTFEALHREYPHHLPHHPPTGDRISLAGALAACAHNAVGFFAEEVRAFRLMTPDGAVHECHAAAPGLAGELFRLVPGSFGALGVILELELRLFRVRERQRAEITVLEHGPTQGYAALERLETLYRSGDYPLGRGLFFFGRRGKSVLLGDRIVVPEPHHKAAPLPLTDDATRRNIVAQGLANRVPGLVSPLQGLVLRQGRRFHAGLYGFTFFQRSYDRAYDYLASPEVLPRVLRALGIDPRLTVCHQTFAVPVERRQSFLDMYFDVFDAYPELEARLEQQDLIRLPECAWPLHAAHGMPGGAYLFSVSMSVRRGQSHEARARTFLGEVSRRAFEEQGVKVMLLKQAHCEPALLRRMHAPFIEALSALKQRVDPHRVLTSRMLDALGL</sequence>
<dbReference type="GO" id="GO:0071949">
    <property type="term" value="F:FAD binding"/>
    <property type="evidence" value="ECO:0007669"/>
    <property type="project" value="InterPro"/>
</dbReference>
<gene>
    <name evidence="2" type="ORF">AA314_06873</name>
</gene>
<proteinExistence type="predicted"/>